<dbReference type="OMA" id="NHIYTHQ"/>
<dbReference type="SUPFAM" id="SSF57667">
    <property type="entry name" value="beta-beta-alpha zinc fingers"/>
    <property type="match status" value="1"/>
</dbReference>
<protein>
    <submittedName>
        <fullName evidence="8">C2H2 domain-containing protein</fullName>
    </submittedName>
</protein>
<dbReference type="KEGG" id="aalt:CC77DRAFT_937635"/>
<reference evidence="8 9" key="1">
    <citation type="submission" date="2016-05" db="EMBL/GenBank/DDBJ databases">
        <title>Comparative analysis of secretome profiles of manganese(II)-oxidizing ascomycete fungi.</title>
        <authorList>
            <consortium name="DOE Joint Genome Institute"/>
            <person name="Zeiner C.A."/>
            <person name="Purvine S.O."/>
            <person name="Zink E.M."/>
            <person name="Wu S."/>
            <person name="Pasa-Tolic L."/>
            <person name="Chaput D.L."/>
            <person name="Haridas S."/>
            <person name="Grigoriev I.V."/>
            <person name="Santelli C.M."/>
            <person name="Hansel C.M."/>
        </authorList>
    </citation>
    <scope>NUCLEOTIDE SEQUENCE [LARGE SCALE GENOMIC DNA]</scope>
    <source>
        <strain evidence="8 9">SRC1lrK2f</strain>
    </source>
</reference>
<dbReference type="InterPro" id="IPR036236">
    <property type="entry name" value="Znf_C2H2_sf"/>
</dbReference>
<dbReference type="InterPro" id="IPR054471">
    <property type="entry name" value="GPIID_WHD"/>
</dbReference>
<dbReference type="Pfam" id="PF00096">
    <property type="entry name" value="zf-C2H2"/>
    <property type="match status" value="2"/>
</dbReference>
<evidence type="ECO:0000256" key="6">
    <source>
        <dbReference type="SAM" id="MobiDB-lite"/>
    </source>
</evidence>
<evidence type="ECO:0000256" key="4">
    <source>
        <dbReference type="ARBA" id="ARBA00022833"/>
    </source>
</evidence>
<evidence type="ECO:0000256" key="1">
    <source>
        <dbReference type="ARBA" id="ARBA00022723"/>
    </source>
</evidence>
<dbReference type="InterPro" id="IPR027417">
    <property type="entry name" value="P-loop_NTPase"/>
</dbReference>
<evidence type="ECO:0000256" key="3">
    <source>
        <dbReference type="ARBA" id="ARBA00022771"/>
    </source>
</evidence>
<dbReference type="PANTHER" id="PTHR10039">
    <property type="entry name" value="AMELOGENIN"/>
    <property type="match status" value="1"/>
</dbReference>
<keyword evidence="3 5" id="KW-0863">Zinc-finger</keyword>
<evidence type="ECO:0000313" key="8">
    <source>
        <dbReference type="EMBL" id="OAG20000.1"/>
    </source>
</evidence>
<dbReference type="SUPFAM" id="SSF52540">
    <property type="entry name" value="P-loop containing nucleoside triphosphate hydrolases"/>
    <property type="match status" value="1"/>
</dbReference>
<dbReference type="EMBL" id="KV441480">
    <property type="protein sequence ID" value="OAG20000.1"/>
    <property type="molecule type" value="Genomic_DNA"/>
</dbReference>
<dbReference type="GeneID" id="29120156"/>
<evidence type="ECO:0000259" key="7">
    <source>
        <dbReference type="PROSITE" id="PS50157"/>
    </source>
</evidence>
<dbReference type="Pfam" id="PF22939">
    <property type="entry name" value="WHD_GPIID"/>
    <property type="match status" value="1"/>
</dbReference>
<evidence type="ECO:0000313" key="9">
    <source>
        <dbReference type="Proteomes" id="UP000077248"/>
    </source>
</evidence>
<keyword evidence="4" id="KW-0862">Zinc</keyword>
<dbReference type="InterPro" id="IPR056125">
    <property type="entry name" value="DUF7708"/>
</dbReference>
<feature type="compositionally biased region" description="Polar residues" evidence="6">
    <location>
        <begin position="1"/>
        <end position="24"/>
    </location>
</feature>
<sequence length="976" mass="111603">MPSQQSSRTSTTAFSQQSTVIGSTTPPPRAAGAALDRAIIQFRNRLNGTELMEFKGTTHDNLREELLKVQEKQEARLETMNLARIKHCLEAMHQFGQVIEIFLNVSDAVAFVWGPMKFLLLTASTFADSFDSLLDAYERIGEQLPLLAEYHSLFSNSPHMVDALELIYIDILDFHQQACKFFSGRCDLYIQLTLGYRWKNFHTKFDGILSSLRRHKDIVECRANLVQYRLYQDDVASFKAKLEENVVREETKNLMIVKEWLSVGELPQLDHASYCKIRADYATTTKWISQHKTVKHWIHADVPKSPVVWMYGIPGAGKTILSSAIIDECKAQPEFLTCFFYCHDGDPMSSTAVGILKGLADQLLDQYPQMLPPCFTRRRSSGEPSLRSISQAKKLLEDFCNTIPKLFIVIDGLDECEKAERSQVLDILTEVVGCRDTIDPGTLRLLVASQDLIDIRKGFNSSASTKVAPMILRISETDNEGDIRAFTRLWVDKIASKFPPFSEDMKEYLQNLTVVNAKGMFLYAKLVLLDLYASTTLAELKDSIKTENFPHKLADAYERILRRIKTTSGRGWPKAKKLLGWLVCAKRRLTWKEMQVALSIDPERQIVDYENQRVRDHIYVTCGSLVLVNGDRVTLVHSTAKTYITAITKDIHEPSIECELATLCMQYLTFPCFDVDSPDDVVQRRRYALDGSLAFQDYAIAKWFHHINAWVASGTKFLEEAQDQVALLAGIFNAMEDFMTRYSEIDWSKGLVDDCKTKCRVFEHLGLYEHVVQLTSHIYTFQQKGFDASHKISIGDLSEALDRNRKMLEEFHKAKPGPTAEEKIAYSKFYNEKRRYKCTRITCRYFSEGFKDEKSRKRHVNIHERPYQCEIPDCVGAEGFVNAKDLEKHTRTFHPDKSDLAETFISAIAPKRGNTNHACSICGKTFSRSYHRRDHELSHKGERPHECEECGKAFTRLNDLTRHKKIHDRPGNNGAV</sequence>
<feature type="region of interest" description="Disordered" evidence="6">
    <location>
        <begin position="1"/>
        <end position="30"/>
    </location>
</feature>
<dbReference type="RefSeq" id="XP_018385421.1">
    <property type="nucleotide sequence ID" value="XM_018534562.1"/>
</dbReference>
<evidence type="ECO:0000256" key="5">
    <source>
        <dbReference type="PROSITE-ProRule" id="PRU00042"/>
    </source>
</evidence>
<feature type="domain" description="C2H2-type" evidence="7">
    <location>
        <begin position="945"/>
        <end position="967"/>
    </location>
</feature>
<gene>
    <name evidence="8" type="ORF">CC77DRAFT_937635</name>
</gene>
<name>A0A177DLB7_ALTAL</name>
<dbReference type="Pfam" id="PF24809">
    <property type="entry name" value="DUF7708"/>
    <property type="match status" value="1"/>
</dbReference>
<dbReference type="PANTHER" id="PTHR10039:SF14">
    <property type="entry name" value="NACHT DOMAIN-CONTAINING PROTEIN"/>
    <property type="match status" value="1"/>
</dbReference>
<dbReference type="PROSITE" id="PS50157">
    <property type="entry name" value="ZINC_FINGER_C2H2_2"/>
    <property type="match status" value="2"/>
</dbReference>
<dbReference type="Gene3D" id="3.30.160.60">
    <property type="entry name" value="Classic Zinc Finger"/>
    <property type="match status" value="3"/>
</dbReference>
<dbReference type="Gene3D" id="3.40.50.300">
    <property type="entry name" value="P-loop containing nucleotide triphosphate hydrolases"/>
    <property type="match status" value="1"/>
</dbReference>
<dbReference type="GO" id="GO:0008270">
    <property type="term" value="F:zinc ion binding"/>
    <property type="evidence" value="ECO:0007669"/>
    <property type="project" value="UniProtKB-KW"/>
</dbReference>
<dbReference type="FunFam" id="3.30.160.60:FF:000016">
    <property type="entry name" value="zinc finger protein 37 homolog"/>
    <property type="match status" value="1"/>
</dbReference>
<dbReference type="VEuPathDB" id="FungiDB:CC77DRAFT_937635"/>
<keyword evidence="1" id="KW-0479">Metal-binding</keyword>
<dbReference type="InterPro" id="IPR013087">
    <property type="entry name" value="Znf_C2H2_type"/>
</dbReference>
<keyword evidence="2" id="KW-0677">Repeat</keyword>
<feature type="domain" description="C2H2-type" evidence="7">
    <location>
        <begin position="917"/>
        <end position="944"/>
    </location>
</feature>
<organism evidence="8 9">
    <name type="scientific">Alternaria alternata</name>
    <name type="common">Alternaria rot fungus</name>
    <name type="synonym">Torula alternata</name>
    <dbReference type="NCBI Taxonomy" id="5599"/>
    <lineage>
        <taxon>Eukaryota</taxon>
        <taxon>Fungi</taxon>
        <taxon>Dikarya</taxon>
        <taxon>Ascomycota</taxon>
        <taxon>Pezizomycotina</taxon>
        <taxon>Dothideomycetes</taxon>
        <taxon>Pleosporomycetidae</taxon>
        <taxon>Pleosporales</taxon>
        <taxon>Pleosporineae</taxon>
        <taxon>Pleosporaceae</taxon>
        <taxon>Alternaria</taxon>
        <taxon>Alternaria sect. Alternaria</taxon>
        <taxon>Alternaria alternata complex</taxon>
    </lineage>
</organism>
<dbReference type="PROSITE" id="PS00028">
    <property type="entry name" value="ZINC_FINGER_C2H2_1"/>
    <property type="match status" value="2"/>
</dbReference>
<dbReference type="Proteomes" id="UP000077248">
    <property type="component" value="Unassembled WGS sequence"/>
</dbReference>
<accession>A0A177DLB7</accession>
<keyword evidence="9" id="KW-1185">Reference proteome</keyword>
<evidence type="ECO:0000256" key="2">
    <source>
        <dbReference type="ARBA" id="ARBA00022737"/>
    </source>
</evidence>
<dbReference type="InterPro" id="IPR056884">
    <property type="entry name" value="NPHP3-like_N"/>
</dbReference>
<proteinExistence type="predicted"/>
<dbReference type="Pfam" id="PF24883">
    <property type="entry name" value="NPHP3_N"/>
    <property type="match status" value="1"/>
</dbReference>
<dbReference type="SMART" id="SM00355">
    <property type="entry name" value="ZnF_C2H2"/>
    <property type="match status" value="4"/>
</dbReference>
<dbReference type="AlphaFoldDB" id="A0A177DLB7"/>